<feature type="region of interest" description="Disordered" evidence="1">
    <location>
        <begin position="276"/>
        <end position="295"/>
    </location>
</feature>
<name>A0AAW1NVZ9_9CHLO</name>
<feature type="compositionally biased region" description="Polar residues" evidence="1">
    <location>
        <begin position="190"/>
        <end position="227"/>
    </location>
</feature>
<comment type="caution">
    <text evidence="2">The sequence shown here is derived from an EMBL/GenBank/DDBJ whole genome shotgun (WGS) entry which is preliminary data.</text>
</comment>
<dbReference type="EMBL" id="JALJOQ010000113">
    <property type="protein sequence ID" value="KAK9796714.1"/>
    <property type="molecule type" value="Genomic_DNA"/>
</dbReference>
<reference evidence="2 3" key="1">
    <citation type="journal article" date="2024" name="Nat. Commun.">
        <title>Phylogenomics reveals the evolutionary origins of lichenization in chlorophyte algae.</title>
        <authorList>
            <person name="Puginier C."/>
            <person name="Libourel C."/>
            <person name="Otte J."/>
            <person name="Skaloud P."/>
            <person name="Haon M."/>
            <person name="Grisel S."/>
            <person name="Petersen M."/>
            <person name="Berrin J.G."/>
            <person name="Delaux P.M."/>
            <person name="Dal Grande F."/>
            <person name="Keller J."/>
        </authorList>
    </citation>
    <scope>NUCLEOTIDE SEQUENCE [LARGE SCALE GENOMIC DNA]</scope>
    <source>
        <strain evidence="2 3">SAG 2036</strain>
    </source>
</reference>
<feature type="compositionally biased region" description="Low complexity" evidence="1">
    <location>
        <begin position="254"/>
        <end position="266"/>
    </location>
</feature>
<sequence length="295" mass="30954">MTVLLPLKRPASVSQGSRKSARLASNRASQDQILSGADRLAADSHQHRPTHVMQNSKNFSQAVDAKPFVPGGGTTAPQRTLSQQGDAALQATARPFVPGSGSQASSPPQRSMSTAAKPFVPQIVNRQADHPLLPDSDDLLGMTAHAPEAQYAMHGAVSMDRGLFSQGSVHASPFRPQPPALDMPMGNPSAPRSPTQGQSATMQAQSRTNNQARSRGRKQQQPQTFSSVPARPAGPPLQPQLAPPFPAGPPPPGAMATAQAAMQATANADRLRGSLAQRSHQVQAQLPLDAQAEAL</sequence>
<feature type="compositionally biased region" description="Polar residues" evidence="1">
    <location>
        <begin position="75"/>
        <end position="85"/>
    </location>
</feature>
<feature type="compositionally biased region" description="Pro residues" evidence="1">
    <location>
        <begin position="232"/>
        <end position="253"/>
    </location>
</feature>
<feature type="non-terminal residue" evidence="2">
    <location>
        <position position="295"/>
    </location>
</feature>
<feature type="region of interest" description="Disordered" evidence="1">
    <location>
        <begin position="168"/>
        <end position="266"/>
    </location>
</feature>
<dbReference type="AlphaFoldDB" id="A0AAW1NVZ9"/>
<gene>
    <name evidence="2" type="ORF">WJX73_010738</name>
</gene>
<evidence type="ECO:0000313" key="3">
    <source>
        <dbReference type="Proteomes" id="UP001465755"/>
    </source>
</evidence>
<proteinExistence type="predicted"/>
<protein>
    <submittedName>
        <fullName evidence="2">Uncharacterized protein</fullName>
    </submittedName>
</protein>
<feature type="compositionally biased region" description="Polar residues" evidence="1">
    <location>
        <begin position="52"/>
        <end position="61"/>
    </location>
</feature>
<organism evidence="2 3">
    <name type="scientific">Symbiochloris irregularis</name>
    <dbReference type="NCBI Taxonomy" id="706552"/>
    <lineage>
        <taxon>Eukaryota</taxon>
        <taxon>Viridiplantae</taxon>
        <taxon>Chlorophyta</taxon>
        <taxon>core chlorophytes</taxon>
        <taxon>Trebouxiophyceae</taxon>
        <taxon>Trebouxiales</taxon>
        <taxon>Trebouxiaceae</taxon>
        <taxon>Symbiochloris</taxon>
    </lineage>
</organism>
<feature type="region of interest" description="Disordered" evidence="1">
    <location>
        <begin position="1"/>
        <end position="87"/>
    </location>
</feature>
<evidence type="ECO:0000256" key="1">
    <source>
        <dbReference type="SAM" id="MobiDB-lite"/>
    </source>
</evidence>
<accession>A0AAW1NVZ9</accession>
<feature type="region of interest" description="Disordered" evidence="1">
    <location>
        <begin position="95"/>
        <end position="114"/>
    </location>
</feature>
<dbReference type="Proteomes" id="UP001465755">
    <property type="component" value="Unassembled WGS sequence"/>
</dbReference>
<evidence type="ECO:0000313" key="2">
    <source>
        <dbReference type="EMBL" id="KAK9796714.1"/>
    </source>
</evidence>
<feature type="compositionally biased region" description="Low complexity" evidence="1">
    <location>
        <begin position="98"/>
        <end position="111"/>
    </location>
</feature>
<keyword evidence="3" id="KW-1185">Reference proteome</keyword>